<evidence type="ECO:0000313" key="2">
    <source>
        <dbReference type="EMBL" id="SKB07671.1"/>
    </source>
</evidence>
<sequence>MLKVTEFAFTGYSVTDMDRARAFYENVLHLKPASTFAEEGKAPSWVEYEVGPHTLAITIGGEMWKPSKDGGGVALEVEDFEQSLKWLKEKGVEPYFGPYESPVCHMALISDPDGNSICIHKRKPGHD</sequence>
<dbReference type="RefSeq" id="WP_078815867.1">
    <property type="nucleotide sequence ID" value="NZ_FUYE01000024.1"/>
</dbReference>
<evidence type="ECO:0000259" key="1">
    <source>
        <dbReference type="PROSITE" id="PS51819"/>
    </source>
</evidence>
<dbReference type="SUPFAM" id="SSF54593">
    <property type="entry name" value="Glyoxalase/Bleomycin resistance protein/Dihydroxybiphenyl dioxygenase"/>
    <property type="match status" value="1"/>
</dbReference>
<dbReference type="InterPro" id="IPR029068">
    <property type="entry name" value="Glyas_Bleomycin-R_OHBP_Dase"/>
</dbReference>
<dbReference type="OrthoDB" id="9804907at2"/>
<keyword evidence="3" id="KW-1185">Reference proteome</keyword>
<name>A0A1T4Z288_9BACT</name>
<dbReference type="CDD" id="cd06587">
    <property type="entry name" value="VOC"/>
    <property type="match status" value="1"/>
</dbReference>
<dbReference type="InterPro" id="IPR004360">
    <property type="entry name" value="Glyas_Fos-R_dOase_dom"/>
</dbReference>
<feature type="domain" description="VOC" evidence="1">
    <location>
        <begin position="6"/>
        <end position="122"/>
    </location>
</feature>
<accession>A0A1T4Z288</accession>
<evidence type="ECO:0000313" key="3">
    <source>
        <dbReference type="Proteomes" id="UP000190774"/>
    </source>
</evidence>
<dbReference type="Pfam" id="PF00903">
    <property type="entry name" value="Glyoxalase"/>
    <property type="match status" value="1"/>
</dbReference>
<dbReference type="EMBL" id="FUYE01000024">
    <property type="protein sequence ID" value="SKB07671.1"/>
    <property type="molecule type" value="Genomic_DNA"/>
</dbReference>
<dbReference type="PROSITE" id="PS51819">
    <property type="entry name" value="VOC"/>
    <property type="match status" value="1"/>
</dbReference>
<gene>
    <name evidence="2" type="ORF">SAMN02745166_04752</name>
</gene>
<organism evidence="2 3">
    <name type="scientific">Prosthecobacter debontii</name>
    <dbReference type="NCBI Taxonomy" id="48467"/>
    <lineage>
        <taxon>Bacteria</taxon>
        <taxon>Pseudomonadati</taxon>
        <taxon>Verrucomicrobiota</taxon>
        <taxon>Verrucomicrobiia</taxon>
        <taxon>Verrucomicrobiales</taxon>
        <taxon>Verrucomicrobiaceae</taxon>
        <taxon>Prosthecobacter</taxon>
    </lineage>
</organism>
<dbReference type="STRING" id="48467.SAMN02745166_04752"/>
<reference evidence="3" key="1">
    <citation type="submission" date="2017-02" db="EMBL/GenBank/DDBJ databases">
        <authorList>
            <person name="Varghese N."/>
            <person name="Submissions S."/>
        </authorList>
    </citation>
    <scope>NUCLEOTIDE SEQUENCE [LARGE SCALE GENOMIC DNA]</scope>
    <source>
        <strain evidence="3">ATCC 700200</strain>
    </source>
</reference>
<dbReference type="AlphaFoldDB" id="A0A1T4Z288"/>
<proteinExistence type="predicted"/>
<dbReference type="InterPro" id="IPR037523">
    <property type="entry name" value="VOC_core"/>
</dbReference>
<protein>
    <recommendedName>
        <fullName evidence="1">VOC domain-containing protein</fullName>
    </recommendedName>
</protein>
<dbReference type="Proteomes" id="UP000190774">
    <property type="component" value="Unassembled WGS sequence"/>
</dbReference>
<dbReference type="Gene3D" id="3.10.180.10">
    <property type="entry name" value="2,3-Dihydroxybiphenyl 1,2-Dioxygenase, domain 1"/>
    <property type="match status" value="1"/>
</dbReference>